<sequence>MKTFLLRSGLLRATVILLLTAATVEAQVPRRNPAATSTPSTSQPHDYPLTPAPRYATGGHPGSYRLPDGSWHPAEVYGPNMPDRVRLRPENLPDYALFLPNEVPAYVVRGDTFVTVPAFVRRKGHQLVPAGYAQRLYRDAGYEVLVFQAPTPETLRALNAPAVPNGPVVSAAGALPATTISPADAFSNSFFGALLDLFVLPRANQTVLLRHAGQTQELPAKNGRYRQLMLTLLADDPAVCVQLRAGQLATRYEAPQLLTAYTVHRREALLQARK</sequence>
<evidence type="ECO:0000256" key="2">
    <source>
        <dbReference type="SAM" id="SignalP"/>
    </source>
</evidence>
<evidence type="ECO:0000256" key="1">
    <source>
        <dbReference type="SAM" id="MobiDB-lite"/>
    </source>
</evidence>
<evidence type="ECO:0008006" key="5">
    <source>
        <dbReference type="Google" id="ProtNLM"/>
    </source>
</evidence>
<comment type="caution">
    <text evidence="3">The sequence shown here is derived from an EMBL/GenBank/DDBJ whole genome shotgun (WGS) entry which is preliminary data.</text>
</comment>
<keyword evidence="4" id="KW-1185">Reference proteome</keyword>
<feature type="compositionally biased region" description="Polar residues" evidence="1">
    <location>
        <begin position="34"/>
        <end position="44"/>
    </location>
</feature>
<keyword evidence="2" id="KW-0732">Signal</keyword>
<evidence type="ECO:0000313" key="3">
    <source>
        <dbReference type="EMBL" id="MEL5993990.1"/>
    </source>
</evidence>
<protein>
    <recommendedName>
        <fullName evidence="5">DUF4476 domain-containing protein</fullName>
    </recommendedName>
</protein>
<feature type="signal peptide" evidence="2">
    <location>
        <begin position="1"/>
        <end position="26"/>
    </location>
</feature>
<proteinExistence type="predicted"/>
<feature type="chain" id="PRO_5046474076" description="DUF4476 domain-containing protein" evidence="2">
    <location>
        <begin position="27"/>
        <end position="274"/>
    </location>
</feature>
<dbReference type="RefSeq" id="WP_342296939.1">
    <property type="nucleotide sequence ID" value="NZ_JBCEVZ010000012.1"/>
</dbReference>
<name>A0ABU9LTI3_9BACT</name>
<reference evidence="3 4" key="1">
    <citation type="journal article" date="2018" name="Arch. Microbiol.">
        <title>Hymenobacter segetis sp. nov., isolated from soil.</title>
        <authorList>
            <person name="Ten L.N."/>
            <person name="Lim S.J."/>
            <person name="Kim B.O."/>
            <person name="Kang I.K."/>
            <person name="Jung H.Y."/>
        </authorList>
    </citation>
    <scope>NUCLEOTIDE SEQUENCE [LARGE SCALE GENOMIC DNA]</scope>
    <source>
        <strain evidence="3 4">S7-3-11</strain>
    </source>
</reference>
<gene>
    <name evidence="3" type="ORF">AAFH49_07205</name>
</gene>
<feature type="region of interest" description="Disordered" evidence="1">
    <location>
        <begin position="30"/>
        <end position="59"/>
    </location>
</feature>
<evidence type="ECO:0000313" key="4">
    <source>
        <dbReference type="Proteomes" id="UP001479606"/>
    </source>
</evidence>
<dbReference type="EMBL" id="JBCEVZ010000012">
    <property type="protein sequence ID" value="MEL5993990.1"/>
    <property type="molecule type" value="Genomic_DNA"/>
</dbReference>
<organism evidence="3 4">
    <name type="scientific">Hymenobacter segetis</name>
    <dbReference type="NCBI Taxonomy" id="2025509"/>
    <lineage>
        <taxon>Bacteria</taxon>
        <taxon>Pseudomonadati</taxon>
        <taxon>Bacteroidota</taxon>
        <taxon>Cytophagia</taxon>
        <taxon>Cytophagales</taxon>
        <taxon>Hymenobacteraceae</taxon>
        <taxon>Hymenobacter</taxon>
    </lineage>
</organism>
<accession>A0ABU9LTI3</accession>
<dbReference type="Proteomes" id="UP001479606">
    <property type="component" value="Unassembled WGS sequence"/>
</dbReference>